<dbReference type="AlphaFoldDB" id="A0A9Q0MIK4"/>
<gene>
    <name evidence="1" type="ORF">Bhyg_17897</name>
</gene>
<comment type="caution">
    <text evidence="1">The sequence shown here is derived from an EMBL/GenBank/DDBJ whole genome shotgun (WGS) entry which is preliminary data.</text>
</comment>
<feature type="non-terminal residue" evidence="1">
    <location>
        <position position="326"/>
    </location>
</feature>
<proteinExistence type="predicted"/>
<sequence>VCELNFINSENSMSLVPYDISDDDGDLEEMRTPIFNLEEVLQTDEGVEIKEYYHEKQVRSPKMAKLLETYYCMPKGSKNPSGMLYAGYNNAKRQKKLHQGKNRIGDSSLDDTSPLEIVRLNEIQESVKFFLDGDIDSAAEDTLFQHWEVCYSYRHNNFRKGMLGNLESILGAWPILMKPYGYKLINLDCITKFGVTKSNSLVQNWTTRLINKLPLLNTFLKDPKQKKKLYRIERKQDGNTKNVGIEKALHYLLSPGTKGHSRTWLPTMKASWLSVYKFVNYTHQIDLELGKRATFCKNKNFKEHPMIFGLGPSKNSVEEFVVAFGN</sequence>
<dbReference type="OrthoDB" id="7698488at2759"/>
<dbReference type="EMBL" id="WJQU01004057">
    <property type="protein sequence ID" value="KAJ6619974.1"/>
    <property type="molecule type" value="Genomic_DNA"/>
</dbReference>
<evidence type="ECO:0000313" key="2">
    <source>
        <dbReference type="Proteomes" id="UP001151699"/>
    </source>
</evidence>
<evidence type="ECO:0000313" key="1">
    <source>
        <dbReference type="EMBL" id="KAJ6619974.1"/>
    </source>
</evidence>
<organism evidence="1 2">
    <name type="scientific">Pseudolycoriella hygida</name>
    <dbReference type="NCBI Taxonomy" id="35572"/>
    <lineage>
        <taxon>Eukaryota</taxon>
        <taxon>Metazoa</taxon>
        <taxon>Ecdysozoa</taxon>
        <taxon>Arthropoda</taxon>
        <taxon>Hexapoda</taxon>
        <taxon>Insecta</taxon>
        <taxon>Pterygota</taxon>
        <taxon>Neoptera</taxon>
        <taxon>Endopterygota</taxon>
        <taxon>Diptera</taxon>
        <taxon>Nematocera</taxon>
        <taxon>Sciaroidea</taxon>
        <taxon>Sciaridae</taxon>
        <taxon>Pseudolycoriella</taxon>
    </lineage>
</organism>
<protein>
    <submittedName>
        <fullName evidence="1">Uncharacterized protein</fullName>
    </submittedName>
</protein>
<dbReference type="Proteomes" id="UP001151699">
    <property type="component" value="Unassembled WGS sequence"/>
</dbReference>
<keyword evidence="2" id="KW-1185">Reference proteome</keyword>
<accession>A0A9Q0MIK4</accession>
<name>A0A9Q0MIK4_9DIPT</name>
<reference evidence="1" key="1">
    <citation type="submission" date="2022-07" db="EMBL/GenBank/DDBJ databases">
        <authorList>
            <person name="Trinca V."/>
            <person name="Uliana J.V.C."/>
            <person name="Torres T.T."/>
            <person name="Ward R.J."/>
            <person name="Monesi N."/>
        </authorList>
    </citation>
    <scope>NUCLEOTIDE SEQUENCE</scope>
    <source>
        <strain evidence="1">HSMRA1968</strain>
        <tissue evidence="1">Whole embryos</tissue>
    </source>
</reference>